<reference evidence="1 2" key="1">
    <citation type="submission" date="2019-05" db="EMBL/GenBank/DDBJ databases">
        <title>Mumia sp. nov., isolated from the intestinal contents of plateau pika (Ochotona curzoniae) in the Qinghai-Tibet plateau of China.</title>
        <authorList>
            <person name="Tian Z."/>
        </authorList>
    </citation>
    <scope>NUCLEOTIDE SEQUENCE [LARGE SCALE GENOMIC DNA]</scope>
    <source>
        <strain evidence="2">527</strain>
    </source>
</reference>
<accession>A0A5C4MFZ9</accession>
<dbReference type="AlphaFoldDB" id="A0A5C4MFZ9"/>
<dbReference type="Proteomes" id="UP000306740">
    <property type="component" value="Unassembled WGS sequence"/>
</dbReference>
<organism evidence="1 2">
    <name type="scientific">Mumia zhuanghuii</name>
    <dbReference type="NCBI Taxonomy" id="2585211"/>
    <lineage>
        <taxon>Bacteria</taxon>
        <taxon>Bacillati</taxon>
        <taxon>Actinomycetota</taxon>
        <taxon>Actinomycetes</taxon>
        <taxon>Propionibacteriales</taxon>
        <taxon>Nocardioidaceae</taxon>
        <taxon>Mumia</taxon>
    </lineage>
</organism>
<comment type="caution">
    <text evidence="1">The sequence shown here is derived from an EMBL/GenBank/DDBJ whole genome shotgun (WGS) entry which is preliminary data.</text>
</comment>
<sequence>MLLERRWSHTPSVVGELGRLRWVLPQQPMTMPFRGPQLARWLRDAVRLYMPQLGAPPWH</sequence>
<evidence type="ECO:0000313" key="1">
    <source>
        <dbReference type="EMBL" id="TNC36454.1"/>
    </source>
</evidence>
<dbReference type="EMBL" id="VDFR01000137">
    <property type="protein sequence ID" value="TNC36454.1"/>
    <property type="molecule type" value="Genomic_DNA"/>
</dbReference>
<dbReference type="RefSeq" id="WP_139106905.1">
    <property type="nucleotide sequence ID" value="NZ_VDFR01000137.1"/>
</dbReference>
<name>A0A5C4MFZ9_9ACTN</name>
<protein>
    <submittedName>
        <fullName evidence="1">Uncharacterized protein</fullName>
    </submittedName>
</protein>
<gene>
    <name evidence="1" type="ORF">FHE65_26245</name>
</gene>
<proteinExistence type="predicted"/>
<evidence type="ECO:0000313" key="2">
    <source>
        <dbReference type="Proteomes" id="UP000306740"/>
    </source>
</evidence>